<feature type="transmembrane region" description="Helical" evidence="1">
    <location>
        <begin position="290"/>
        <end position="310"/>
    </location>
</feature>
<keyword evidence="3" id="KW-1185">Reference proteome</keyword>
<accession>A0ABR2N4E7</accession>
<organism evidence="2 3">
    <name type="scientific">Platanthera guangdongensis</name>
    <dbReference type="NCBI Taxonomy" id="2320717"/>
    <lineage>
        <taxon>Eukaryota</taxon>
        <taxon>Viridiplantae</taxon>
        <taxon>Streptophyta</taxon>
        <taxon>Embryophyta</taxon>
        <taxon>Tracheophyta</taxon>
        <taxon>Spermatophyta</taxon>
        <taxon>Magnoliopsida</taxon>
        <taxon>Liliopsida</taxon>
        <taxon>Asparagales</taxon>
        <taxon>Orchidaceae</taxon>
        <taxon>Orchidoideae</taxon>
        <taxon>Orchideae</taxon>
        <taxon>Orchidinae</taxon>
        <taxon>Platanthera</taxon>
    </lineage>
</organism>
<evidence type="ECO:0000313" key="3">
    <source>
        <dbReference type="Proteomes" id="UP001412067"/>
    </source>
</evidence>
<reference evidence="2 3" key="1">
    <citation type="journal article" date="2022" name="Nat. Plants">
        <title>Genomes of leafy and leafless Platanthera orchids illuminate the evolution of mycoheterotrophy.</title>
        <authorList>
            <person name="Li M.H."/>
            <person name="Liu K.W."/>
            <person name="Li Z."/>
            <person name="Lu H.C."/>
            <person name="Ye Q.L."/>
            <person name="Zhang D."/>
            <person name="Wang J.Y."/>
            <person name="Li Y.F."/>
            <person name="Zhong Z.M."/>
            <person name="Liu X."/>
            <person name="Yu X."/>
            <person name="Liu D.K."/>
            <person name="Tu X.D."/>
            <person name="Liu B."/>
            <person name="Hao Y."/>
            <person name="Liao X.Y."/>
            <person name="Jiang Y.T."/>
            <person name="Sun W.H."/>
            <person name="Chen J."/>
            <person name="Chen Y.Q."/>
            <person name="Ai Y."/>
            <person name="Zhai J.W."/>
            <person name="Wu S.S."/>
            <person name="Zhou Z."/>
            <person name="Hsiao Y.Y."/>
            <person name="Wu W.L."/>
            <person name="Chen Y.Y."/>
            <person name="Lin Y.F."/>
            <person name="Hsu J.L."/>
            <person name="Li C.Y."/>
            <person name="Wang Z.W."/>
            <person name="Zhao X."/>
            <person name="Zhong W.Y."/>
            <person name="Ma X.K."/>
            <person name="Ma L."/>
            <person name="Huang J."/>
            <person name="Chen G.Z."/>
            <person name="Huang M.Z."/>
            <person name="Huang L."/>
            <person name="Peng D.H."/>
            <person name="Luo Y.B."/>
            <person name="Zou S.Q."/>
            <person name="Chen S.P."/>
            <person name="Lan S."/>
            <person name="Tsai W.C."/>
            <person name="Van de Peer Y."/>
            <person name="Liu Z.J."/>
        </authorList>
    </citation>
    <scope>NUCLEOTIDE SEQUENCE [LARGE SCALE GENOMIC DNA]</scope>
    <source>
        <strain evidence="2">Lor288</strain>
    </source>
</reference>
<keyword evidence="1" id="KW-1133">Transmembrane helix</keyword>
<comment type="caution">
    <text evidence="2">The sequence shown here is derived from an EMBL/GenBank/DDBJ whole genome shotgun (WGS) entry which is preliminary data.</text>
</comment>
<name>A0ABR2N4E7_9ASPA</name>
<keyword evidence="1" id="KW-0472">Membrane</keyword>
<proteinExistence type="predicted"/>
<evidence type="ECO:0000313" key="2">
    <source>
        <dbReference type="EMBL" id="KAK8970998.1"/>
    </source>
</evidence>
<keyword evidence="1" id="KW-0812">Transmembrane</keyword>
<sequence>MKNYNCFSPIIVILISLIRLSCYSFAAILLHSSRNQLTNSLRPLSRFGLRLTGGLIMEIGKLPSIEGGDARKWDEEGYRRSILLERELSSRIVFRTAFVPAENPNPEILLVASSDGLVSAYSISSCISHRPQIDLEIIQLLLNNDRAGCVSLYFFLKEISWKWVEVLIAADQGSTAASMSRSLRFRQKPIPRRWANQATFTPHLFDHLMQVMKLAFSYIEILYSPFIDLLLGCDKLLMFQKIYFNDCFVGCRWSLQPSVQFGSICTEEASHFLPPEHQWTYFWALKPKTMLLLFSSITSAISCIFYCHLFHQKS</sequence>
<gene>
    <name evidence="2" type="primary">DWA1</name>
    <name evidence="2" type="ORF">KSP40_PGU006944</name>
</gene>
<protein>
    <submittedName>
        <fullName evidence="2">WD repeat-containing protein DWA1</fullName>
    </submittedName>
</protein>
<dbReference type="Proteomes" id="UP001412067">
    <property type="component" value="Unassembled WGS sequence"/>
</dbReference>
<dbReference type="EMBL" id="JBBWWR010000001">
    <property type="protein sequence ID" value="KAK8970998.1"/>
    <property type="molecule type" value="Genomic_DNA"/>
</dbReference>
<evidence type="ECO:0000256" key="1">
    <source>
        <dbReference type="SAM" id="Phobius"/>
    </source>
</evidence>